<gene>
    <name evidence="4" type="ORF">NO357_07110</name>
</gene>
<sequence length="814" mass="90644">MLKRAVVILTLFLGAGLLAGCDSAEERAEEHFEKGMELLEAGDTDRALVEFRNVFKLNGYHRDARLAYAQVEEQRGNISSAYGQYLRLVEQYPEDLDGRRALARLALETGNWEEVERHVVVAKKLAPDDPIVRAVGTAFDYRKALLDQDPAAAGAAVAVAQELVKTDPSLMNARRVVIDNLIRRQDWPDALVAIDEALAVNPDSRTLHNLQLISLEQLGREDEIEAHLKMMAERYPEDKSIHRQLIGWFVARERIADAEDYLRSRIALDDEAVEGYVVLVGFLAQYVSPDAARAEIERILSETEADPALFRSIRAGLDFNAGKQDAAIAEMEDILQGAEPSDQTRRIKIALANMLIRTGNSVGARAQVEEVLNEDPTHVSALKLKAGWLIDDDHTGDAIVELRRALDQSPRDAEVLTLLARAYERAGNRELMNEMLALAVEASNSAPPEALRYARVLLRDEKLLSAEDILLDALRLKRDNPELLEALGNVYVRMEDWSRSDHVIDTLTRLGTVESRAAANELTARKLAGQNRETELGAFLDQLAEVDGGLRSVAAVVRLRLANGDVQGALEYVNEQLEADPENPALRFVAATVLAIEGQVETAESMFRELLEESPNRENIWVALYNLHRSRGENEAAAAVLSEGLEVLPESANLNWVQAGEFESRGDIEKAISIYETLYERNSNSQVIANNLASLISSYRDDDESLERAFTIARRLRGTKAAPFQDTYGWIAYRLGNHEEALEYLKPASEGLPEDPLVQYHLAMVYSALTQQTEALAKLREAVELIEESGRRPEILDKVKAEIVRLEAEVPADN</sequence>
<feature type="chain" id="PRO_5042136248" evidence="3">
    <location>
        <begin position="20"/>
        <end position="814"/>
    </location>
</feature>
<dbReference type="InterPro" id="IPR011990">
    <property type="entry name" value="TPR-like_helical_dom_sf"/>
</dbReference>
<feature type="signal peptide" evidence="3">
    <location>
        <begin position="1"/>
        <end position="19"/>
    </location>
</feature>
<evidence type="ECO:0000256" key="3">
    <source>
        <dbReference type="SAM" id="SignalP"/>
    </source>
</evidence>
<reference evidence="4" key="1">
    <citation type="submission" date="2022-07" db="EMBL/GenBank/DDBJ databases">
        <authorList>
            <person name="Otstavnykh N."/>
            <person name="Isaeva M."/>
            <person name="Bystritskaya E."/>
        </authorList>
    </citation>
    <scope>NUCLEOTIDE SEQUENCE</scope>
    <source>
        <strain evidence="4">KCTC 52189</strain>
    </source>
</reference>
<dbReference type="RefSeq" id="WP_306734936.1">
    <property type="nucleotide sequence ID" value="NZ_JANHAX010000002.1"/>
</dbReference>
<keyword evidence="1" id="KW-0677">Repeat</keyword>
<dbReference type="Proteomes" id="UP001226762">
    <property type="component" value="Unassembled WGS sequence"/>
</dbReference>
<dbReference type="InterPro" id="IPR019734">
    <property type="entry name" value="TPR_rpt"/>
</dbReference>
<dbReference type="Pfam" id="PF13432">
    <property type="entry name" value="TPR_16"/>
    <property type="match status" value="3"/>
</dbReference>
<accession>A0AAE3WBI5</accession>
<dbReference type="PROSITE" id="PS51257">
    <property type="entry name" value="PROKAR_LIPOPROTEIN"/>
    <property type="match status" value="1"/>
</dbReference>
<keyword evidence="3" id="KW-0732">Signal</keyword>
<dbReference type="SUPFAM" id="SSF48452">
    <property type="entry name" value="TPR-like"/>
    <property type="match status" value="4"/>
</dbReference>
<evidence type="ECO:0000313" key="5">
    <source>
        <dbReference type="Proteomes" id="UP001226762"/>
    </source>
</evidence>
<evidence type="ECO:0000313" key="4">
    <source>
        <dbReference type="EMBL" id="MDQ2089664.1"/>
    </source>
</evidence>
<evidence type="ECO:0000256" key="2">
    <source>
        <dbReference type="ARBA" id="ARBA00022803"/>
    </source>
</evidence>
<dbReference type="SMART" id="SM00028">
    <property type="entry name" value="TPR"/>
    <property type="match status" value="7"/>
</dbReference>
<evidence type="ECO:0000256" key="1">
    <source>
        <dbReference type="ARBA" id="ARBA00022737"/>
    </source>
</evidence>
<name>A0AAE3WBI5_9RHOB</name>
<reference evidence="4" key="2">
    <citation type="submission" date="2023-02" db="EMBL/GenBank/DDBJ databases">
        <title>'Rhodoalgimonas zhirmunskyi' gen. nov., isolated from a red alga.</title>
        <authorList>
            <person name="Nedashkovskaya O.I."/>
            <person name="Otstavnykh N.Y."/>
            <person name="Bystritskaya E.P."/>
            <person name="Balabanova L.A."/>
            <person name="Isaeva M.P."/>
        </authorList>
    </citation>
    <scope>NUCLEOTIDE SEQUENCE</scope>
    <source>
        <strain evidence="4">KCTC 52189</strain>
    </source>
</reference>
<dbReference type="Gene3D" id="1.25.40.10">
    <property type="entry name" value="Tetratricopeptide repeat domain"/>
    <property type="match status" value="5"/>
</dbReference>
<dbReference type="PANTHER" id="PTHR45586:SF1">
    <property type="entry name" value="LIPOPOLYSACCHARIDE ASSEMBLY PROTEIN B"/>
    <property type="match status" value="1"/>
</dbReference>
<organism evidence="4 5">
    <name type="scientific">Marimonas arenosa</name>
    <dbReference type="NCBI Taxonomy" id="1795305"/>
    <lineage>
        <taxon>Bacteria</taxon>
        <taxon>Pseudomonadati</taxon>
        <taxon>Pseudomonadota</taxon>
        <taxon>Alphaproteobacteria</taxon>
        <taxon>Rhodobacterales</taxon>
        <taxon>Paracoccaceae</taxon>
        <taxon>Marimonas</taxon>
    </lineage>
</organism>
<dbReference type="EMBL" id="JANHAX010000002">
    <property type="protein sequence ID" value="MDQ2089664.1"/>
    <property type="molecule type" value="Genomic_DNA"/>
</dbReference>
<keyword evidence="5" id="KW-1185">Reference proteome</keyword>
<proteinExistence type="predicted"/>
<dbReference type="InterPro" id="IPR051012">
    <property type="entry name" value="CellSynth/LPSAsmb/PSIAsmb"/>
</dbReference>
<keyword evidence="2" id="KW-0802">TPR repeat</keyword>
<comment type="caution">
    <text evidence="4">The sequence shown here is derived from an EMBL/GenBank/DDBJ whole genome shotgun (WGS) entry which is preliminary data.</text>
</comment>
<dbReference type="PANTHER" id="PTHR45586">
    <property type="entry name" value="TPR REPEAT-CONTAINING PROTEIN PA4667"/>
    <property type="match status" value="1"/>
</dbReference>
<dbReference type="Pfam" id="PF14559">
    <property type="entry name" value="TPR_19"/>
    <property type="match status" value="1"/>
</dbReference>
<protein>
    <submittedName>
        <fullName evidence="4">Tetratricopeptide repeat protein</fullName>
    </submittedName>
</protein>
<dbReference type="AlphaFoldDB" id="A0AAE3WBI5"/>